<protein>
    <submittedName>
        <fullName evidence="2">Branched-chain amino acid transport ATP-binding protein LivF</fullName>
    </submittedName>
</protein>
<organism evidence="2">
    <name type="scientific">uncultured Acetobacteraceae bacterium</name>
    <dbReference type="NCBI Taxonomy" id="169975"/>
    <lineage>
        <taxon>Bacteria</taxon>
        <taxon>Pseudomonadati</taxon>
        <taxon>Pseudomonadota</taxon>
        <taxon>Alphaproteobacteria</taxon>
        <taxon>Acetobacterales</taxon>
        <taxon>Acetobacteraceae</taxon>
        <taxon>environmental samples</taxon>
    </lineage>
</organism>
<sequence length="233" mass="24154">AVRVRPFRPLRPRRGSGRGVAGRRGGRGAGAAGPQRRRQEHHHEGDHGAGPSERRPGRAGRSGHHRGASVRGGATRPGLRAGGPARLRRAHGRGEPGGRPEAAAAGRGGLDARARLRAVPLARGHARPAGRADERRGAADARHRPHADGQPAVAVAGRAERRLGAGGDGTHGGGPAGAQGRRPVHPAVRAESPIRPRGGRLGRGHRGRPHPLARRFDLAFRGRGNAVALPLGV</sequence>
<feature type="compositionally biased region" description="Basic and acidic residues" evidence="1">
    <location>
        <begin position="41"/>
        <end position="56"/>
    </location>
</feature>
<feature type="compositionally biased region" description="Low complexity" evidence="1">
    <location>
        <begin position="117"/>
        <end position="129"/>
    </location>
</feature>
<feature type="compositionally biased region" description="Basic residues" evidence="1">
    <location>
        <begin position="1"/>
        <end position="16"/>
    </location>
</feature>
<feature type="compositionally biased region" description="Basic and acidic residues" evidence="1">
    <location>
        <begin position="130"/>
        <end position="142"/>
    </location>
</feature>
<name>A0A6J4GX18_9PROT</name>
<feature type="non-terminal residue" evidence="2">
    <location>
        <position position="233"/>
    </location>
</feature>
<accession>A0A6J4GX18</accession>
<feature type="compositionally biased region" description="Gly residues" evidence="1">
    <location>
        <begin position="164"/>
        <end position="177"/>
    </location>
</feature>
<keyword evidence="2" id="KW-0547">Nucleotide-binding</keyword>
<feature type="region of interest" description="Disordered" evidence="1">
    <location>
        <begin position="1"/>
        <end position="210"/>
    </location>
</feature>
<dbReference type="EMBL" id="CADCTL010000001">
    <property type="protein sequence ID" value="CAA9209073.1"/>
    <property type="molecule type" value="Genomic_DNA"/>
</dbReference>
<feature type="compositionally biased region" description="Low complexity" evidence="1">
    <location>
        <begin position="69"/>
        <end position="85"/>
    </location>
</feature>
<gene>
    <name evidence="2" type="ORF">AVDCRST_MAG04-11</name>
</gene>
<proteinExistence type="predicted"/>
<evidence type="ECO:0000256" key="1">
    <source>
        <dbReference type="SAM" id="MobiDB-lite"/>
    </source>
</evidence>
<dbReference type="GO" id="GO:0005524">
    <property type="term" value="F:ATP binding"/>
    <property type="evidence" value="ECO:0007669"/>
    <property type="project" value="UniProtKB-KW"/>
</dbReference>
<feature type="non-terminal residue" evidence="2">
    <location>
        <position position="1"/>
    </location>
</feature>
<keyword evidence="2" id="KW-0067">ATP-binding</keyword>
<evidence type="ECO:0000313" key="2">
    <source>
        <dbReference type="EMBL" id="CAA9209073.1"/>
    </source>
</evidence>
<feature type="compositionally biased region" description="Basic residues" evidence="1">
    <location>
        <begin position="197"/>
        <end position="210"/>
    </location>
</feature>
<feature type="compositionally biased region" description="Gly residues" evidence="1">
    <location>
        <begin position="17"/>
        <end position="31"/>
    </location>
</feature>
<feature type="compositionally biased region" description="Basic residues" evidence="1">
    <location>
        <begin position="57"/>
        <end position="68"/>
    </location>
</feature>
<reference evidence="2" key="1">
    <citation type="submission" date="2020-02" db="EMBL/GenBank/DDBJ databases">
        <authorList>
            <person name="Meier V. D."/>
        </authorList>
    </citation>
    <scope>NUCLEOTIDE SEQUENCE</scope>
    <source>
        <strain evidence="2">AVDCRST_MAG04</strain>
    </source>
</reference>
<dbReference type="AlphaFoldDB" id="A0A6J4GX18"/>